<evidence type="ECO:0000256" key="1">
    <source>
        <dbReference type="ARBA" id="ARBA00009437"/>
    </source>
</evidence>
<accession>A0A5N3QUH0</accession>
<organism evidence="6 7">
    <name type="scientific">Vibrio fortis</name>
    <dbReference type="NCBI Taxonomy" id="212667"/>
    <lineage>
        <taxon>Bacteria</taxon>
        <taxon>Pseudomonadati</taxon>
        <taxon>Pseudomonadota</taxon>
        <taxon>Gammaproteobacteria</taxon>
        <taxon>Vibrionales</taxon>
        <taxon>Vibrionaceae</taxon>
        <taxon>Vibrio</taxon>
    </lineage>
</organism>
<reference evidence="6 7" key="1">
    <citation type="submission" date="2019-09" db="EMBL/GenBank/DDBJ databases">
        <title>Whole genome sequence of Vibrio fortis.</title>
        <authorList>
            <person name="Das S.K."/>
        </authorList>
    </citation>
    <scope>NUCLEOTIDE SEQUENCE [LARGE SCALE GENOMIC DNA]</scope>
    <source>
        <strain evidence="6 7">AN60</strain>
    </source>
</reference>
<sequence length="294" mass="33296">MDRIDAMRVFTRVLERRSFTLAAEDLQMPRSTVTDAVKKLELRLGVRLFERTTRHVSPTLDGENFYKRCISIIKDIEDAESLFTTQQPKGRLRVDVHGTLARHFILPRLSEFLSKYPEIELFMSEGDRLVDLLREGIDCVVRVGELHTDELVARKLTTLEEVTVASPDYLQRNGIPHTLEELSTHKMVGFCVTGQSGPMPLEFSVKEKLLFKSLPTSLLVNSAESLVDAAKTGLGIIQVPKYHVENDLRNGSLVELLSEFLPASSPVSILYPRTRNDSPRVRVFIEWLHGLLGN</sequence>
<evidence type="ECO:0000256" key="4">
    <source>
        <dbReference type="ARBA" id="ARBA00023163"/>
    </source>
</evidence>
<keyword evidence="4" id="KW-0804">Transcription</keyword>
<evidence type="ECO:0000313" key="6">
    <source>
        <dbReference type="EMBL" id="KAB0285302.1"/>
    </source>
</evidence>
<dbReference type="Pfam" id="PF00126">
    <property type="entry name" value="HTH_1"/>
    <property type="match status" value="1"/>
</dbReference>
<dbReference type="Proteomes" id="UP000326789">
    <property type="component" value="Unassembled WGS sequence"/>
</dbReference>
<dbReference type="AlphaFoldDB" id="A0A5N3QUH0"/>
<dbReference type="SUPFAM" id="SSF53850">
    <property type="entry name" value="Periplasmic binding protein-like II"/>
    <property type="match status" value="1"/>
</dbReference>
<evidence type="ECO:0000256" key="3">
    <source>
        <dbReference type="ARBA" id="ARBA00023125"/>
    </source>
</evidence>
<evidence type="ECO:0000256" key="2">
    <source>
        <dbReference type="ARBA" id="ARBA00023015"/>
    </source>
</evidence>
<gene>
    <name evidence="6" type="ORF">F2P58_22510</name>
</gene>
<dbReference type="EMBL" id="VWSE01000010">
    <property type="protein sequence ID" value="KAB0285302.1"/>
    <property type="molecule type" value="Genomic_DNA"/>
</dbReference>
<dbReference type="InterPro" id="IPR036388">
    <property type="entry name" value="WH-like_DNA-bd_sf"/>
</dbReference>
<dbReference type="GO" id="GO:0043565">
    <property type="term" value="F:sequence-specific DNA binding"/>
    <property type="evidence" value="ECO:0007669"/>
    <property type="project" value="TreeGrafter"/>
</dbReference>
<dbReference type="PROSITE" id="PS50931">
    <property type="entry name" value="HTH_LYSR"/>
    <property type="match status" value="1"/>
</dbReference>
<dbReference type="PANTHER" id="PTHR30537:SF72">
    <property type="entry name" value="LYSR FAMILY TRANSCRIPTIONAL REGULATOR"/>
    <property type="match status" value="1"/>
</dbReference>
<dbReference type="InterPro" id="IPR000847">
    <property type="entry name" value="LysR_HTH_N"/>
</dbReference>
<dbReference type="Gene3D" id="1.10.10.10">
    <property type="entry name" value="Winged helix-like DNA-binding domain superfamily/Winged helix DNA-binding domain"/>
    <property type="match status" value="1"/>
</dbReference>
<dbReference type="Pfam" id="PF03466">
    <property type="entry name" value="LysR_substrate"/>
    <property type="match status" value="1"/>
</dbReference>
<dbReference type="GO" id="GO:0006351">
    <property type="term" value="P:DNA-templated transcription"/>
    <property type="evidence" value="ECO:0007669"/>
    <property type="project" value="TreeGrafter"/>
</dbReference>
<dbReference type="InterPro" id="IPR005119">
    <property type="entry name" value="LysR_subst-bd"/>
</dbReference>
<comment type="caution">
    <text evidence="6">The sequence shown here is derived from an EMBL/GenBank/DDBJ whole genome shotgun (WGS) entry which is preliminary data.</text>
</comment>
<dbReference type="Gene3D" id="3.40.190.290">
    <property type="match status" value="1"/>
</dbReference>
<feature type="domain" description="HTH lysR-type" evidence="5">
    <location>
        <begin position="1"/>
        <end position="59"/>
    </location>
</feature>
<dbReference type="SUPFAM" id="SSF46785">
    <property type="entry name" value="Winged helix' DNA-binding domain"/>
    <property type="match status" value="1"/>
</dbReference>
<proteinExistence type="inferred from homology"/>
<comment type="similarity">
    <text evidence="1">Belongs to the LysR transcriptional regulatory family.</text>
</comment>
<name>A0A5N3QUH0_9VIBR</name>
<evidence type="ECO:0000259" key="5">
    <source>
        <dbReference type="PROSITE" id="PS50931"/>
    </source>
</evidence>
<dbReference type="InterPro" id="IPR058163">
    <property type="entry name" value="LysR-type_TF_proteobact-type"/>
</dbReference>
<dbReference type="FunFam" id="1.10.10.10:FF:000001">
    <property type="entry name" value="LysR family transcriptional regulator"/>
    <property type="match status" value="1"/>
</dbReference>
<protein>
    <submittedName>
        <fullName evidence="6">LysR family transcriptional regulator</fullName>
    </submittedName>
</protein>
<dbReference type="InterPro" id="IPR036390">
    <property type="entry name" value="WH_DNA-bd_sf"/>
</dbReference>
<dbReference type="CDD" id="cd08472">
    <property type="entry name" value="PBP2_CrgA_like_3"/>
    <property type="match status" value="1"/>
</dbReference>
<keyword evidence="3" id="KW-0238">DNA-binding</keyword>
<dbReference type="PANTHER" id="PTHR30537">
    <property type="entry name" value="HTH-TYPE TRANSCRIPTIONAL REGULATOR"/>
    <property type="match status" value="1"/>
</dbReference>
<dbReference type="RefSeq" id="WP_150873012.1">
    <property type="nucleotide sequence ID" value="NZ_VWSE01000010.1"/>
</dbReference>
<dbReference type="GO" id="GO:0003700">
    <property type="term" value="F:DNA-binding transcription factor activity"/>
    <property type="evidence" value="ECO:0007669"/>
    <property type="project" value="InterPro"/>
</dbReference>
<keyword evidence="2" id="KW-0805">Transcription regulation</keyword>
<evidence type="ECO:0000313" key="7">
    <source>
        <dbReference type="Proteomes" id="UP000326789"/>
    </source>
</evidence>